<proteinExistence type="inferred from homology"/>
<feature type="transmembrane region" description="Helical" evidence="5">
    <location>
        <begin position="12"/>
        <end position="45"/>
    </location>
</feature>
<keyword evidence="3 5" id="KW-1133">Transmembrane helix</keyword>
<dbReference type="Pfam" id="PF02313">
    <property type="entry name" value="Fumarate_red_D"/>
    <property type="match status" value="1"/>
</dbReference>
<dbReference type="NCBIfam" id="NF003977">
    <property type="entry name" value="PRK05470.1-1"/>
    <property type="match status" value="1"/>
</dbReference>
<keyword evidence="1 5" id="KW-1003">Cell membrane</keyword>
<accession>A0A0M6W906</accession>
<feature type="transmembrane region" description="Helical" evidence="5">
    <location>
        <begin position="57"/>
        <end position="77"/>
    </location>
</feature>
<dbReference type="STRING" id="1715285.SOFFGTOCOR_0049"/>
<keyword evidence="4 5" id="KW-0472">Membrane</keyword>
<comment type="function">
    <text evidence="5">Two distinct, membrane-bound, FAD-containing enzymes are responsible for the catalysis of fumarate and succinate interconversion; fumarate reductase is used in anaerobic growth, and succinate dehydrogenase is used in aerobic growth. Anchors the catalytic components of the fumarate reductase complex to the cell inner membrane, binds quinones.</text>
</comment>
<dbReference type="HAMAP" id="MF_00709">
    <property type="entry name" value="Fumarate_red_D"/>
    <property type="match status" value="1"/>
</dbReference>
<dbReference type="GO" id="GO:0006106">
    <property type="term" value="P:fumarate metabolic process"/>
    <property type="evidence" value="ECO:0007669"/>
    <property type="project" value="InterPro"/>
</dbReference>
<evidence type="ECO:0000256" key="5">
    <source>
        <dbReference type="HAMAP-Rule" id="MF_00709"/>
    </source>
</evidence>
<evidence type="ECO:0000256" key="3">
    <source>
        <dbReference type="ARBA" id="ARBA00022989"/>
    </source>
</evidence>
<dbReference type="GO" id="GO:0005886">
    <property type="term" value="C:plasma membrane"/>
    <property type="evidence" value="ECO:0007669"/>
    <property type="project" value="UniProtKB-SubCell"/>
</dbReference>
<evidence type="ECO:0000256" key="4">
    <source>
        <dbReference type="ARBA" id="ARBA00023136"/>
    </source>
</evidence>
<evidence type="ECO:0000313" key="6">
    <source>
        <dbReference type="EMBL" id="CRK85495.1"/>
    </source>
</evidence>
<protein>
    <recommendedName>
        <fullName evidence="5">Fumarate reductase subunit D</fullName>
    </recommendedName>
    <alternativeName>
        <fullName evidence="5">Fumarate reductase 13 kDa hydrophobic protein</fullName>
    </alternativeName>
    <alternativeName>
        <fullName evidence="5">Quinol-fumarate reductase subunit D</fullName>
        <shortName evidence="5">QFR subunit D</shortName>
    </alternativeName>
</protein>
<dbReference type="AlphaFoldDB" id="A0A0M6W906"/>
<comment type="subcellular location">
    <subcellularLocation>
        <location evidence="5">Cell membrane</location>
        <topology evidence="5">Multi-pass membrane protein</topology>
    </subcellularLocation>
</comment>
<dbReference type="GO" id="GO:0000104">
    <property type="term" value="F:succinate dehydrogenase activity"/>
    <property type="evidence" value="ECO:0007669"/>
    <property type="project" value="UniProtKB-UniRule"/>
</dbReference>
<dbReference type="EMBL" id="CVRF01000001">
    <property type="protein sequence ID" value="CRK85495.1"/>
    <property type="molecule type" value="Genomic_DNA"/>
</dbReference>
<sequence length="118" mass="13773">MMNSTYKRSNEPIFWALFSAGGMWSAIINPILIILIGFLIPIGIIHKMVFYNQFLVFYQNVIGKIFLLLVIIFPVWCGMHRIHHTLRDVKIYVPKSKVIFYGISIFITQIAFICIFML</sequence>
<dbReference type="InterPro" id="IPR034804">
    <property type="entry name" value="SQR/QFR_C/D"/>
</dbReference>
<keyword evidence="7" id="KW-1185">Reference proteome</keyword>
<evidence type="ECO:0000313" key="7">
    <source>
        <dbReference type="Proteomes" id="UP000242301"/>
    </source>
</evidence>
<dbReference type="Gene3D" id="1.20.1300.10">
    <property type="entry name" value="Fumarate reductase/succinate dehydrogenase, transmembrane subunit"/>
    <property type="match status" value="1"/>
</dbReference>
<comment type="subunit">
    <text evidence="5">Part of an enzyme complex containing four subunits: a flavoprotein (FrdA), an iron-sulfur protein (FrdB), and two hydrophobic anchor proteins (FrdC and FrdD).</text>
</comment>
<keyword evidence="2 5" id="KW-0812">Transmembrane</keyword>
<comment type="similarity">
    <text evidence="5">Belongs to the FrdD family.</text>
</comment>
<dbReference type="PIRSF" id="PIRSF000179">
    <property type="entry name" value="FrdD"/>
    <property type="match status" value="1"/>
</dbReference>
<evidence type="ECO:0000256" key="2">
    <source>
        <dbReference type="ARBA" id="ARBA00022692"/>
    </source>
</evidence>
<dbReference type="SUPFAM" id="SSF81343">
    <property type="entry name" value="Fumarate reductase respiratory complex transmembrane subunits"/>
    <property type="match status" value="1"/>
</dbReference>
<dbReference type="InterPro" id="IPR003418">
    <property type="entry name" value="Fumarate_red_D"/>
</dbReference>
<reference evidence="7" key="1">
    <citation type="submission" date="2015-05" db="EMBL/GenBank/DDBJ databases">
        <authorList>
            <person name="Manzano-Marin A."/>
        </authorList>
    </citation>
    <scope>NUCLEOTIDE SEQUENCE [LARGE SCALE GENOMIC DNA]</scope>
    <source>
        <strain evidence="7">officinalis</strain>
    </source>
</reference>
<name>A0A0M6W906_9GAMM</name>
<dbReference type="GO" id="GO:0045283">
    <property type="term" value="C:fumarate reductase complex"/>
    <property type="evidence" value="ECO:0007669"/>
    <property type="project" value="UniProtKB-UniRule"/>
</dbReference>
<gene>
    <name evidence="5 6" type="primary">frdD</name>
    <name evidence="6" type="ORF">SOFFGTOCOR_0049</name>
</gene>
<dbReference type="Proteomes" id="UP000242301">
    <property type="component" value="Unassembled WGS sequence"/>
</dbReference>
<dbReference type="CDD" id="cd00547">
    <property type="entry name" value="QFR_TypeD_subunitD"/>
    <property type="match status" value="1"/>
</dbReference>
<feature type="transmembrane region" description="Helical" evidence="5">
    <location>
        <begin position="98"/>
        <end position="117"/>
    </location>
</feature>
<evidence type="ECO:0000256" key="1">
    <source>
        <dbReference type="ARBA" id="ARBA00022475"/>
    </source>
</evidence>
<organism evidence="6 7">
    <name type="scientific">Candidatus Providencia siddallii</name>
    <dbReference type="NCBI Taxonomy" id="1715285"/>
    <lineage>
        <taxon>Bacteria</taxon>
        <taxon>Pseudomonadati</taxon>
        <taxon>Pseudomonadota</taxon>
        <taxon>Gammaproteobacteria</taxon>
        <taxon>Enterobacterales</taxon>
        <taxon>Morganellaceae</taxon>
        <taxon>Providencia</taxon>
    </lineage>
</organism>